<dbReference type="EMBL" id="LLXI01001733">
    <property type="protein sequence ID" value="PKY54945.1"/>
    <property type="molecule type" value="Genomic_DNA"/>
</dbReference>
<dbReference type="VEuPathDB" id="FungiDB:RhiirFUN_026614"/>
<evidence type="ECO:0000256" key="2">
    <source>
        <dbReference type="ARBA" id="ARBA00022525"/>
    </source>
</evidence>
<dbReference type="Gene3D" id="3.30.200.20">
    <property type="entry name" value="Phosphorylase Kinase, domain 1"/>
    <property type="match status" value="1"/>
</dbReference>
<evidence type="ECO:0000256" key="6">
    <source>
        <dbReference type="ARBA" id="ARBA00022777"/>
    </source>
</evidence>
<keyword evidence="6 8" id="KW-0418">Kinase</keyword>
<dbReference type="Proteomes" id="UP000234323">
    <property type="component" value="Unassembled WGS sequence"/>
</dbReference>
<dbReference type="AlphaFoldDB" id="A0A2I1H7W3"/>
<dbReference type="VEuPathDB" id="FungiDB:FUN_015449"/>
<evidence type="ECO:0000256" key="1">
    <source>
        <dbReference type="ARBA" id="ARBA00004613"/>
    </source>
</evidence>
<dbReference type="PANTHER" id="PTHR47763:SF4">
    <property type="entry name" value="ALPHA-PROTEIN KINASE VWKA"/>
    <property type="match status" value="1"/>
</dbReference>
<sequence length="761" mass="87510">MSSLPPSLIADLGELNLTEERLKRYADEADTLVSSTRENELRNKAKFVRGKAISITLNNIKLSMKVDLCFVLDCTGSMRYHISAARDCILQVINYIKRTNPSIELWVGFCGYRDHNDGSSRLQIFDFTDQYDQFIQYMLNVEPSSSSDNDDAPEDVLGGLNAAITKMNWKNNTRVLLHIGDFPPHGKNFTNLKDNYPSGDPYGLTAENVLKNLQSKNILYFFGKITNHTEKMLQIFRSIIGEFPVFDLVGADPIQLIEKFIKATSSSITIAVSLTSTIGSNSGEIYSLQLKKLHMNPNEPDWNILPLQKGVVMWYLIPKTLNELKNPKYFNKSNLSSKSFSFKIASQPFSAGAEKCAYYVIDTKSNPTNKMVIKEYLNVGKCNPLEKYLESVEVSSVAIFLSTEFNRITERKKIPKINFLDVKLLRNGTIINDHQYYAIESKLENAEYKRFNTNSGVITEFRLTLEAFVHFTYEYTEGYLVVCDLQGIELDDKFLLTDPAIHCIDSLRFGGTNFGEDGINKLFLANHRCNDICKQLKLRHINNDKVANQTEAAFRAEISSERKRKVYVKEMIVWNVPEEIYNDAFIILIKKRLGFNRHSVGTKRVLINVFPENVFVYLFQSEPSFRYNTVLRKYRCTFKGEAGEQRLKQILNYEHWSCRQDPITKTTGYVLFVNYEESHEVTFSWTQTKLVENNRTFQCGVVTCTFTTDSGEFVNENEEKKLQESESHITTPTTKNNQSQYRIILPRSPLQQLFLDQKHYV</sequence>
<feature type="domain" description="Alpha-type protein kinase" evidence="7">
    <location>
        <begin position="321"/>
        <end position="541"/>
    </location>
</feature>
<comment type="caution">
    <text evidence="8">The sequence shown here is derived from an EMBL/GenBank/DDBJ whole genome shotgun (WGS) entry which is preliminary data.</text>
</comment>
<dbReference type="GO" id="GO:0004674">
    <property type="term" value="F:protein serine/threonine kinase activity"/>
    <property type="evidence" value="ECO:0007669"/>
    <property type="project" value="UniProtKB-KW"/>
</dbReference>
<keyword evidence="2" id="KW-0964">Secreted</keyword>
<dbReference type="PANTHER" id="PTHR47763">
    <property type="entry name" value="ALPHA-PROTEIN KINASE VWKA"/>
    <property type="match status" value="1"/>
</dbReference>
<dbReference type="PROSITE" id="PS51158">
    <property type="entry name" value="ALPHA_KINASE"/>
    <property type="match status" value="1"/>
</dbReference>
<dbReference type="CDD" id="cd16970">
    <property type="entry name" value="Alpha_kinase_VwkA_like"/>
    <property type="match status" value="1"/>
</dbReference>
<dbReference type="InterPro" id="IPR011009">
    <property type="entry name" value="Kinase-like_dom_sf"/>
</dbReference>
<reference evidence="8 9" key="1">
    <citation type="submission" date="2015-10" db="EMBL/GenBank/DDBJ databases">
        <title>Genome analyses suggest a sexual origin of heterokaryosis in a supposedly ancient asexual fungus.</title>
        <authorList>
            <person name="Ropars J."/>
            <person name="Sedzielewska K."/>
            <person name="Noel J."/>
            <person name="Charron P."/>
            <person name="Farinelli L."/>
            <person name="Marton T."/>
            <person name="Kruger M."/>
            <person name="Pelin A."/>
            <person name="Brachmann A."/>
            <person name="Corradi N."/>
        </authorList>
    </citation>
    <scope>NUCLEOTIDE SEQUENCE [LARGE SCALE GENOMIC DNA]</scope>
    <source>
        <strain evidence="8 9">A4</strain>
    </source>
</reference>
<evidence type="ECO:0000256" key="4">
    <source>
        <dbReference type="ARBA" id="ARBA00022679"/>
    </source>
</evidence>
<dbReference type="VEuPathDB" id="FungiDB:RhiirFUN_015614"/>
<dbReference type="VEuPathDB" id="FungiDB:RhiirA1_496809"/>
<evidence type="ECO:0000256" key="5">
    <source>
        <dbReference type="ARBA" id="ARBA00022729"/>
    </source>
</evidence>
<dbReference type="InterPro" id="IPR004166">
    <property type="entry name" value="a-kinase_dom"/>
</dbReference>
<proteinExistence type="predicted"/>
<evidence type="ECO:0000256" key="3">
    <source>
        <dbReference type="ARBA" id="ARBA00022527"/>
    </source>
</evidence>
<dbReference type="SUPFAM" id="SSF56112">
    <property type="entry name" value="Protein kinase-like (PK-like)"/>
    <property type="match status" value="1"/>
</dbReference>
<dbReference type="Pfam" id="PF25106">
    <property type="entry name" value="VWA_4"/>
    <property type="match status" value="1"/>
</dbReference>
<dbReference type="VEuPathDB" id="FungiDB:FUN_009981"/>
<protein>
    <submittedName>
        <fullName evidence="8">Kinase-like protein</fullName>
    </submittedName>
</protein>
<gene>
    <name evidence="8" type="ORF">RhiirA4_548489</name>
</gene>
<comment type="subcellular location">
    <subcellularLocation>
        <location evidence="1">Secreted</location>
    </subcellularLocation>
</comment>
<accession>A0A2I1H7W3</accession>
<dbReference type="GO" id="GO:0005524">
    <property type="term" value="F:ATP binding"/>
    <property type="evidence" value="ECO:0007669"/>
    <property type="project" value="InterPro"/>
</dbReference>
<dbReference type="SMART" id="SM00811">
    <property type="entry name" value="Alpha_kinase"/>
    <property type="match status" value="1"/>
</dbReference>
<keyword evidence="3" id="KW-0723">Serine/threonine-protein kinase</keyword>
<evidence type="ECO:0000313" key="8">
    <source>
        <dbReference type="EMBL" id="PKY54945.1"/>
    </source>
</evidence>
<evidence type="ECO:0000313" key="9">
    <source>
        <dbReference type="Proteomes" id="UP000234323"/>
    </source>
</evidence>
<dbReference type="InterPro" id="IPR036465">
    <property type="entry name" value="vWFA_dom_sf"/>
</dbReference>
<dbReference type="VEuPathDB" id="FungiDB:RhiirA1_469492"/>
<dbReference type="InterPro" id="IPR052969">
    <property type="entry name" value="Thr-specific_kinase-like"/>
</dbReference>
<organism evidence="8 9">
    <name type="scientific">Rhizophagus irregularis</name>
    <dbReference type="NCBI Taxonomy" id="588596"/>
    <lineage>
        <taxon>Eukaryota</taxon>
        <taxon>Fungi</taxon>
        <taxon>Fungi incertae sedis</taxon>
        <taxon>Mucoromycota</taxon>
        <taxon>Glomeromycotina</taxon>
        <taxon>Glomeromycetes</taxon>
        <taxon>Glomerales</taxon>
        <taxon>Glomeraceae</taxon>
        <taxon>Rhizophagus</taxon>
    </lineage>
</organism>
<keyword evidence="5" id="KW-0732">Signal</keyword>
<dbReference type="Pfam" id="PF02816">
    <property type="entry name" value="Alpha_kinase"/>
    <property type="match status" value="1"/>
</dbReference>
<keyword evidence="9" id="KW-1185">Reference proteome</keyword>
<dbReference type="Gene3D" id="3.20.200.10">
    <property type="entry name" value="MHCK/EF2 kinase"/>
    <property type="match status" value="1"/>
</dbReference>
<name>A0A2I1H7W3_9GLOM</name>
<dbReference type="Gene3D" id="3.40.50.410">
    <property type="entry name" value="von Willebrand factor, type A domain"/>
    <property type="match status" value="1"/>
</dbReference>
<dbReference type="InterPro" id="IPR056861">
    <property type="entry name" value="HMCN1-like_VWA"/>
</dbReference>
<dbReference type="SUPFAM" id="SSF53300">
    <property type="entry name" value="vWA-like"/>
    <property type="match status" value="1"/>
</dbReference>
<keyword evidence="4" id="KW-0808">Transferase</keyword>
<evidence type="ECO:0000259" key="7">
    <source>
        <dbReference type="PROSITE" id="PS51158"/>
    </source>
</evidence>